<dbReference type="EMBL" id="JACGWJ010000012">
    <property type="protein sequence ID" value="KAL0384418.1"/>
    <property type="molecule type" value="Genomic_DNA"/>
</dbReference>
<feature type="region of interest" description="Disordered" evidence="3">
    <location>
        <begin position="260"/>
        <end position="279"/>
    </location>
</feature>
<dbReference type="InterPro" id="IPR018359">
    <property type="entry name" value="Bromodomain_CS"/>
</dbReference>
<dbReference type="PROSITE" id="PS50014">
    <property type="entry name" value="BROMODOMAIN_2"/>
    <property type="match status" value="1"/>
</dbReference>
<feature type="region of interest" description="Disordered" evidence="3">
    <location>
        <begin position="326"/>
        <end position="367"/>
    </location>
</feature>
<dbReference type="Gene3D" id="1.20.920.10">
    <property type="entry name" value="Bromodomain-like"/>
    <property type="match status" value="1"/>
</dbReference>
<dbReference type="FunFam" id="1.20.920.10:FF:000043">
    <property type="entry name" value="Transcription initiation factor TFIID subunit 1"/>
    <property type="match status" value="1"/>
</dbReference>
<reference evidence="5" key="1">
    <citation type="submission" date="2020-06" db="EMBL/GenBank/DDBJ databases">
        <authorList>
            <person name="Li T."/>
            <person name="Hu X."/>
            <person name="Zhang T."/>
            <person name="Song X."/>
            <person name="Zhang H."/>
            <person name="Dai N."/>
            <person name="Sheng W."/>
            <person name="Hou X."/>
            <person name="Wei L."/>
        </authorList>
    </citation>
    <scope>NUCLEOTIDE SEQUENCE</scope>
    <source>
        <strain evidence="5">G02</strain>
        <tissue evidence="5">Leaf</tissue>
    </source>
</reference>
<comment type="caution">
    <text evidence="5">The sequence shown here is derived from an EMBL/GenBank/DDBJ whole genome shotgun (WGS) entry which is preliminary data.</text>
</comment>
<evidence type="ECO:0000259" key="4">
    <source>
        <dbReference type="PROSITE" id="PS50014"/>
    </source>
</evidence>
<sequence length="575" mass="66576">MVYCNYCSADDEADRKKKKKTRAAVEQVGVAYKSKSVPENTDGIKKTNTASKRIVQPEGSFVSMEKITKDQKEVLACLTFNFWVQVESLSAKKPLLGKLKVKKKNEIEQMGLLNKKVKILADGMNLGHMRTNKNCPKYREDTETRAESTDLEKSSSKPNFVDLAEQSQQKPLTKKVTPKNGIKTAGSEAPEDDKPTSKAKVLKVKCGATDKLPDRHTPPTSQSSDRPVISDAETGQKSVVKVNKIIFSNKTKPEDMLVETPKPSIVIKPPVDADRDQPRKKIIIKQPKEIINLDDNSQDGSLGLDYRKTKKMIELSSLDKHREHDNKNFFEESSRMRDPEGNPWWVEDKRRNAERQQEERNRRAEKMRMIDEQPAYELLRYEEAIRREREEEERQRAKAKKKKKRKPEIKDDYLDDLPPRRNDRRLQERDKMVRRRPEPEYGKHAPDYAQASKRRRGGEVGLSNILENIVETLRGRKEISYLFLKPVTKKEAPDYLDIVSHPMDLSTIRDKARRMEYKSRDDFRHDVYQIVFNAHKYNDRRNPGIPPLADQLLELCDFLLDQYDAELTEAEAGIE</sequence>
<name>A0AAW2RW76_SESRA</name>
<dbReference type="InterPro" id="IPR040240">
    <property type="entry name" value="TAF1"/>
</dbReference>
<feature type="compositionally biased region" description="Basic and acidic residues" evidence="3">
    <location>
        <begin position="408"/>
        <end position="446"/>
    </location>
</feature>
<proteinExistence type="predicted"/>
<feature type="domain" description="Bromo" evidence="4">
    <location>
        <begin position="475"/>
        <end position="545"/>
    </location>
</feature>
<dbReference type="SMART" id="SM00297">
    <property type="entry name" value="BROMO"/>
    <property type="match status" value="1"/>
</dbReference>
<dbReference type="AlphaFoldDB" id="A0AAW2RW76"/>
<feature type="region of interest" description="Disordered" evidence="3">
    <location>
        <begin position="388"/>
        <end position="456"/>
    </location>
</feature>
<dbReference type="PANTHER" id="PTHR13900:SF0">
    <property type="entry name" value="TRANSCRIPTION INITIATION FACTOR TFIID SUBUNIT 1"/>
    <property type="match status" value="1"/>
</dbReference>
<feature type="compositionally biased region" description="Basic residues" evidence="3">
    <location>
        <begin position="397"/>
        <end position="407"/>
    </location>
</feature>
<organism evidence="5">
    <name type="scientific">Sesamum radiatum</name>
    <name type="common">Black benniseed</name>
    <dbReference type="NCBI Taxonomy" id="300843"/>
    <lineage>
        <taxon>Eukaryota</taxon>
        <taxon>Viridiplantae</taxon>
        <taxon>Streptophyta</taxon>
        <taxon>Embryophyta</taxon>
        <taxon>Tracheophyta</taxon>
        <taxon>Spermatophyta</taxon>
        <taxon>Magnoliopsida</taxon>
        <taxon>eudicotyledons</taxon>
        <taxon>Gunneridae</taxon>
        <taxon>Pentapetalae</taxon>
        <taxon>asterids</taxon>
        <taxon>lamiids</taxon>
        <taxon>Lamiales</taxon>
        <taxon>Pedaliaceae</taxon>
        <taxon>Sesamum</taxon>
    </lineage>
</organism>
<dbReference type="GO" id="GO:0016251">
    <property type="term" value="F:RNA polymerase II general transcription initiation factor activity"/>
    <property type="evidence" value="ECO:0007669"/>
    <property type="project" value="InterPro"/>
</dbReference>
<dbReference type="GO" id="GO:0051123">
    <property type="term" value="P:RNA polymerase II preinitiation complex assembly"/>
    <property type="evidence" value="ECO:0007669"/>
    <property type="project" value="TreeGrafter"/>
</dbReference>
<keyword evidence="1 2" id="KW-0103">Bromodomain</keyword>
<accession>A0AAW2RW76</accession>
<dbReference type="Pfam" id="PF00439">
    <property type="entry name" value="Bromodomain"/>
    <property type="match status" value="1"/>
</dbReference>
<gene>
    <name evidence="5" type="ORF">Sradi_2836100</name>
</gene>
<dbReference type="InterPro" id="IPR001487">
    <property type="entry name" value="Bromodomain"/>
</dbReference>
<dbReference type="GO" id="GO:0017025">
    <property type="term" value="F:TBP-class protein binding"/>
    <property type="evidence" value="ECO:0007669"/>
    <property type="project" value="InterPro"/>
</dbReference>
<evidence type="ECO:0000256" key="1">
    <source>
        <dbReference type="ARBA" id="ARBA00023117"/>
    </source>
</evidence>
<evidence type="ECO:0000256" key="2">
    <source>
        <dbReference type="PROSITE-ProRule" id="PRU00035"/>
    </source>
</evidence>
<dbReference type="SUPFAM" id="SSF47370">
    <property type="entry name" value="Bromodomain"/>
    <property type="match status" value="1"/>
</dbReference>
<reference evidence="5" key="2">
    <citation type="journal article" date="2024" name="Plant">
        <title>Genomic evolution and insights into agronomic trait innovations of Sesamum species.</title>
        <authorList>
            <person name="Miao H."/>
            <person name="Wang L."/>
            <person name="Qu L."/>
            <person name="Liu H."/>
            <person name="Sun Y."/>
            <person name="Le M."/>
            <person name="Wang Q."/>
            <person name="Wei S."/>
            <person name="Zheng Y."/>
            <person name="Lin W."/>
            <person name="Duan Y."/>
            <person name="Cao H."/>
            <person name="Xiong S."/>
            <person name="Wang X."/>
            <person name="Wei L."/>
            <person name="Li C."/>
            <person name="Ma Q."/>
            <person name="Ju M."/>
            <person name="Zhao R."/>
            <person name="Li G."/>
            <person name="Mu C."/>
            <person name="Tian Q."/>
            <person name="Mei H."/>
            <person name="Zhang T."/>
            <person name="Gao T."/>
            <person name="Zhang H."/>
        </authorList>
    </citation>
    <scope>NUCLEOTIDE SEQUENCE</scope>
    <source>
        <strain evidence="5">G02</strain>
    </source>
</reference>
<protein>
    <submittedName>
        <fullName evidence="5">Transcription initiation factor TFIID subunit</fullName>
    </submittedName>
</protein>
<dbReference type="PRINTS" id="PR00503">
    <property type="entry name" value="BROMODOMAIN"/>
</dbReference>
<feature type="region of interest" description="Disordered" evidence="3">
    <location>
        <begin position="129"/>
        <end position="235"/>
    </location>
</feature>
<evidence type="ECO:0000256" key="3">
    <source>
        <dbReference type="SAM" id="MobiDB-lite"/>
    </source>
</evidence>
<dbReference type="PROSITE" id="PS00633">
    <property type="entry name" value="BROMODOMAIN_1"/>
    <property type="match status" value="1"/>
</dbReference>
<dbReference type="InterPro" id="IPR036427">
    <property type="entry name" value="Bromodomain-like_sf"/>
</dbReference>
<dbReference type="GO" id="GO:0005669">
    <property type="term" value="C:transcription factor TFIID complex"/>
    <property type="evidence" value="ECO:0007669"/>
    <property type="project" value="InterPro"/>
</dbReference>
<dbReference type="GO" id="GO:0004402">
    <property type="term" value="F:histone acetyltransferase activity"/>
    <property type="evidence" value="ECO:0007669"/>
    <property type="project" value="InterPro"/>
</dbReference>
<evidence type="ECO:0000313" key="5">
    <source>
        <dbReference type="EMBL" id="KAL0384418.1"/>
    </source>
</evidence>
<feature type="compositionally biased region" description="Basic and acidic residues" evidence="3">
    <location>
        <begin position="137"/>
        <end position="155"/>
    </location>
</feature>
<dbReference type="PANTHER" id="PTHR13900">
    <property type="entry name" value="TRANSCRIPTION INITIATION FACTOR TFIID"/>
    <property type="match status" value="1"/>
</dbReference>